<name>A0ABY5BWN4_9LACO</name>
<accession>A0ABY5BWN4</accession>
<protein>
    <recommendedName>
        <fullName evidence="5">Restriction endonuclease subunit S</fullName>
    </recommendedName>
</protein>
<reference evidence="3" key="1">
    <citation type="submission" date="2022-05" db="EMBL/GenBank/DDBJ databases">
        <authorList>
            <person name="Oliphant S.A."/>
            <person name="Watson-Haigh N.S."/>
            <person name="Sumby K.M."/>
            <person name="Gardner J.M."/>
            <person name="Jiranek V."/>
        </authorList>
    </citation>
    <scope>NUCLEOTIDE SEQUENCE</scope>
    <source>
        <strain evidence="3">KI4_A6</strain>
    </source>
</reference>
<keyword evidence="2" id="KW-0238">DNA-binding</keyword>
<organism evidence="3 4">
    <name type="scientific">Fructilactobacillus carniphilus</name>
    <dbReference type="NCBI Taxonomy" id="2940297"/>
    <lineage>
        <taxon>Bacteria</taxon>
        <taxon>Bacillati</taxon>
        <taxon>Bacillota</taxon>
        <taxon>Bacilli</taxon>
        <taxon>Lactobacillales</taxon>
        <taxon>Lactobacillaceae</taxon>
        <taxon>Fructilactobacillus</taxon>
    </lineage>
</organism>
<dbReference type="SUPFAM" id="SSF116734">
    <property type="entry name" value="DNA methylase specificity domain"/>
    <property type="match status" value="1"/>
</dbReference>
<proteinExistence type="predicted"/>
<evidence type="ECO:0000313" key="4">
    <source>
        <dbReference type="Proteomes" id="UP001056164"/>
    </source>
</evidence>
<keyword evidence="4" id="KW-1185">Reference proteome</keyword>
<evidence type="ECO:0000313" key="3">
    <source>
        <dbReference type="EMBL" id="USS90656.1"/>
    </source>
</evidence>
<dbReference type="Gene3D" id="3.90.220.20">
    <property type="entry name" value="DNA methylase specificity domains"/>
    <property type="match status" value="1"/>
</dbReference>
<evidence type="ECO:0000256" key="2">
    <source>
        <dbReference type="ARBA" id="ARBA00023125"/>
    </source>
</evidence>
<sequence>MAEKEEKKVPEIRFKRFSDDWEKHKLGELGNTFTGISGKTKKDFGHGNARYVTYLNVFKNPITSKSNWIKLKLIENKMK</sequence>
<dbReference type="Proteomes" id="UP001056164">
    <property type="component" value="Chromosome"/>
</dbReference>
<keyword evidence="1" id="KW-0680">Restriction system</keyword>
<evidence type="ECO:0008006" key="5">
    <source>
        <dbReference type="Google" id="ProtNLM"/>
    </source>
</evidence>
<dbReference type="RefSeq" id="WP_252795170.1">
    <property type="nucleotide sequence ID" value="NZ_CP097121.1"/>
</dbReference>
<dbReference type="EMBL" id="CP097121">
    <property type="protein sequence ID" value="USS90656.1"/>
    <property type="molecule type" value="Genomic_DNA"/>
</dbReference>
<dbReference type="InterPro" id="IPR044946">
    <property type="entry name" value="Restrct_endonuc_typeI_TRD_sf"/>
</dbReference>
<gene>
    <name evidence="3" type="ORF">M3M37_00025</name>
</gene>
<evidence type="ECO:0000256" key="1">
    <source>
        <dbReference type="ARBA" id="ARBA00022747"/>
    </source>
</evidence>